<dbReference type="CDD" id="cd00118">
    <property type="entry name" value="LysM"/>
    <property type="match status" value="3"/>
</dbReference>
<evidence type="ECO:0000256" key="2">
    <source>
        <dbReference type="SAM" id="SignalP"/>
    </source>
</evidence>
<feature type="domain" description="LysM" evidence="3">
    <location>
        <begin position="307"/>
        <end position="351"/>
    </location>
</feature>
<dbReference type="Proteomes" id="UP000831785">
    <property type="component" value="Chromosome"/>
</dbReference>
<feature type="domain" description="LysM" evidence="3">
    <location>
        <begin position="361"/>
        <end position="405"/>
    </location>
</feature>
<dbReference type="InterPro" id="IPR018392">
    <property type="entry name" value="LysM"/>
</dbReference>
<dbReference type="InterPro" id="IPR008258">
    <property type="entry name" value="Transglycosylase_SLT_dom_1"/>
</dbReference>
<evidence type="ECO:0000259" key="3">
    <source>
        <dbReference type="PROSITE" id="PS51782"/>
    </source>
</evidence>
<feature type="chain" id="PRO_5047115012" evidence="2">
    <location>
        <begin position="19"/>
        <end position="729"/>
    </location>
</feature>
<dbReference type="CDD" id="cd16894">
    <property type="entry name" value="MltD-like"/>
    <property type="match status" value="1"/>
</dbReference>
<dbReference type="Pfam" id="PF01464">
    <property type="entry name" value="SLT"/>
    <property type="match status" value="1"/>
</dbReference>
<dbReference type="Gene3D" id="1.10.530.10">
    <property type="match status" value="1"/>
</dbReference>
<evidence type="ECO:0000313" key="5">
    <source>
        <dbReference type="Proteomes" id="UP000831785"/>
    </source>
</evidence>
<dbReference type="InterPro" id="IPR023346">
    <property type="entry name" value="Lysozyme-like_dom_sf"/>
</dbReference>
<keyword evidence="5" id="KW-1185">Reference proteome</keyword>
<evidence type="ECO:0000313" key="4">
    <source>
        <dbReference type="EMBL" id="UOQ53001.1"/>
    </source>
</evidence>
<dbReference type="PANTHER" id="PTHR33734">
    <property type="entry name" value="LYSM DOMAIN-CONTAINING GPI-ANCHORED PROTEIN 2"/>
    <property type="match status" value="1"/>
</dbReference>
<accession>A0ABY4F8N0</accession>
<dbReference type="SUPFAM" id="SSF53955">
    <property type="entry name" value="Lysozyme-like"/>
    <property type="match status" value="1"/>
</dbReference>
<dbReference type="SMART" id="SM00257">
    <property type="entry name" value="LysM"/>
    <property type="match status" value="4"/>
</dbReference>
<feature type="region of interest" description="Disordered" evidence="1">
    <location>
        <begin position="433"/>
        <end position="458"/>
    </location>
</feature>
<feature type="signal peptide" evidence="2">
    <location>
        <begin position="1"/>
        <end position="18"/>
    </location>
</feature>
<dbReference type="Pfam" id="PF01476">
    <property type="entry name" value="LysM"/>
    <property type="match status" value="4"/>
</dbReference>
<feature type="region of interest" description="Disordered" evidence="1">
    <location>
        <begin position="540"/>
        <end position="613"/>
    </location>
</feature>
<dbReference type="PANTHER" id="PTHR33734:SF22">
    <property type="entry name" value="MEMBRANE-BOUND LYTIC MUREIN TRANSGLYCOSYLASE D"/>
    <property type="match status" value="1"/>
</dbReference>
<keyword evidence="2" id="KW-0732">Signal</keyword>
<dbReference type="Gene3D" id="3.10.350.10">
    <property type="entry name" value="LysM domain"/>
    <property type="match status" value="3"/>
</dbReference>
<protein>
    <submittedName>
        <fullName evidence="4">LysM peptidoglycan-binding domain-containing protein</fullName>
    </submittedName>
</protein>
<feature type="domain" description="LysM" evidence="3">
    <location>
        <begin position="612"/>
        <end position="656"/>
    </location>
</feature>
<proteinExistence type="predicted"/>
<dbReference type="InterPro" id="IPR036779">
    <property type="entry name" value="LysM_dom_sf"/>
</dbReference>
<dbReference type="SUPFAM" id="SSF54106">
    <property type="entry name" value="LysM domain"/>
    <property type="match status" value="3"/>
</dbReference>
<feature type="compositionally biased region" description="Low complexity" evidence="1">
    <location>
        <begin position="542"/>
        <end position="551"/>
    </location>
</feature>
<feature type="compositionally biased region" description="Low complexity" evidence="1">
    <location>
        <begin position="559"/>
        <end position="597"/>
    </location>
</feature>
<gene>
    <name evidence="4" type="ORF">MUN80_25090</name>
</gene>
<name>A0ABY4F8N0_9BACT</name>
<reference evidence="4 5" key="1">
    <citation type="submission" date="2022-04" db="EMBL/GenBank/DDBJ databases">
        <title>Hymenobacter sp. isolated from the air.</title>
        <authorList>
            <person name="Won M."/>
            <person name="Lee C.-M."/>
            <person name="Woen H.-Y."/>
            <person name="Kwon S.-W."/>
        </authorList>
    </citation>
    <scope>NUCLEOTIDE SEQUENCE [LARGE SCALE GENOMIC DNA]</scope>
    <source>
        <strain evidence="5">5116 S-27</strain>
    </source>
</reference>
<evidence type="ECO:0000256" key="1">
    <source>
        <dbReference type="SAM" id="MobiDB-lite"/>
    </source>
</evidence>
<dbReference type="RefSeq" id="WP_244717611.1">
    <property type="nucleotide sequence ID" value="NZ_CP095049.1"/>
</dbReference>
<dbReference type="PROSITE" id="PS51782">
    <property type="entry name" value="LYSM"/>
    <property type="match status" value="4"/>
</dbReference>
<sequence>MKRLILTLLCLLPLLAAAQSVTVPADLYFAGLHLRLTDGGRAAVQQKVDAIRRYQPSFQARVNLADAHFPLIDRVFQTEGVPLDFRYLVLQESGLQGEAQSIHDAVGYWQFKRESATELGVVVNDVVDERKHIVASTRAAAKYFLRNNNTFRNWLNTLLSYNLGLTGAKPYTLPTDPGATEMEVTEQTHTYILTFLAHKVAFEPACGQNPKPPMLLAEFPAAAGQQLSALAASLQTSPAELAKHNRWLLNDGPVPLDKAYTILVPVTDPLQLTAMAAQQKTAAAGQLLHEPTPDPQNAEFVQVNGLRAIIALPGDTKESLAERAGMKMRKFMQYNDLFAFDNIVVGQPYFVQKKRDKAAVEYHVAQAGESVATVSQKYGVRAKAIWSKNRMPRNEELRPGRILWLQHTRPKEVAIEYAKSDDAAALAAFERTSQQAPATAASAKPARKKEKVKDEAEPYTGATAAANRILEDATDSATTNADKTLVTQADSVTDDHMENLNELPQATAAKPAPKDDFIVQQPKKPLPTAAAVADEPVEGTVAAEPAKATPAAPKPAPAPVTTTTPAATAPTKPSAPATQPAAPPASTATRPLPSASPVPTTSTAVEPVPANGQHTVQKGETLYAVARKYGLRPADLIAWNNLPASPALRLGQVLLVTPPAAALSSSATTTAEVASATTVASVNHTVVTGESLYGIARKYGVSIKQVMEWNNKADTNVKLGEVLVIKPAK</sequence>
<feature type="domain" description="LysM" evidence="3">
    <location>
        <begin position="682"/>
        <end position="725"/>
    </location>
</feature>
<dbReference type="EMBL" id="CP095049">
    <property type="protein sequence ID" value="UOQ53001.1"/>
    <property type="molecule type" value="Genomic_DNA"/>
</dbReference>
<organism evidence="4 5">
    <name type="scientific">Hymenobacter cellulosivorans</name>
    <dbReference type="NCBI Taxonomy" id="2932249"/>
    <lineage>
        <taxon>Bacteria</taxon>
        <taxon>Pseudomonadati</taxon>
        <taxon>Bacteroidota</taxon>
        <taxon>Cytophagia</taxon>
        <taxon>Cytophagales</taxon>
        <taxon>Hymenobacteraceae</taxon>
        <taxon>Hymenobacter</taxon>
    </lineage>
</organism>
<feature type="compositionally biased region" description="Low complexity" evidence="1">
    <location>
        <begin position="433"/>
        <end position="444"/>
    </location>
</feature>